<dbReference type="EMBL" id="MK500338">
    <property type="protein sequence ID" value="QBK86913.1"/>
    <property type="molecule type" value="Genomic_DNA"/>
</dbReference>
<accession>A0A481YUD4</accession>
<gene>
    <name evidence="1" type="ORF">LCMAC103_02510</name>
</gene>
<organism evidence="1">
    <name type="scientific">Marseillevirus LCMAC103</name>
    <dbReference type="NCBI Taxonomy" id="2506604"/>
    <lineage>
        <taxon>Viruses</taxon>
        <taxon>Varidnaviria</taxon>
        <taxon>Bamfordvirae</taxon>
        <taxon>Nucleocytoviricota</taxon>
        <taxon>Megaviricetes</taxon>
        <taxon>Pimascovirales</taxon>
        <taxon>Pimascovirales incertae sedis</taxon>
        <taxon>Marseilleviridae</taxon>
    </lineage>
</organism>
<protein>
    <submittedName>
        <fullName evidence="1">Uncharacterized protein</fullName>
    </submittedName>
</protein>
<proteinExistence type="predicted"/>
<evidence type="ECO:0000313" key="1">
    <source>
        <dbReference type="EMBL" id="QBK86913.1"/>
    </source>
</evidence>
<name>A0A481YUD4_9VIRU</name>
<sequence length="139" mass="14906">MADKLSTHTYDGKLHAGRDLIRADLARARAASPDAKQQAFAMLRAALACEPAATPHTLKFFDIICAAGSAPANHDASNDLWAVDILFLCHELHLADQGSPDPSSVLQGLAEQLHDMSTGQCPPGRTTRLFQVYVSVRGV</sequence>
<reference evidence="1" key="1">
    <citation type="journal article" date="2019" name="MBio">
        <title>Virus Genomes from Deep Sea Sediments Expand the Ocean Megavirome and Support Independent Origins of Viral Gigantism.</title>
        <authorList>
            <person name="Backstrom D."/>
            <person name="Yutin N."/>
            <person name="Jorgensen S.L."/>
            <person name="Dharamshi J."/>
            <person name="Homa F."/>
            <person name="Zaremba-Niedwiedzka K."/>
            <person name="Spang A."/>
            <person name="Wolf Y.I."/>
            <person name="Koonin E.V."/>
            <person name="Ettema T.J."/>
        </authorList>
    </citation>
    <scope>NUCLEOTIDE SEQUENCE</scope>
</reference>